<evidence type="ECO:0000313" key="1">
    <source>
        <dbReference type="EMBL" id="KAJ2980502.1"/>
    </source>
</evidence>
<organism evidence="1 2">
    <name type="scientific">Xylaria curta</name>
    <dbReference type="NCBI Taxonomy" id="42375"/>
    <lineage>
        <taxon>Eukaryota</taxon>
        <taxon>Fungi</taxon>
        <taxon>Dikarya</taxon>
        <taxon>Ascomycota</taxon>
        <taxon>Pezizomycotina</taxon>
        <taxon>Sordariomycetes</taxon>
        <taxon>Xylariomycetidae</taxon>
        <taxon>Xylariales</taxon>
        <taxon>Xylariaceae</taxon>
        <taxon>Xylaria</taxon>
    </lineage>
</organism>
<sequence length="810" mass="90597">MWILENEGEALGHKRVWLRPGKRYLFGRTVAEPGQLAIQGPGAERVSRKHVTITVDEVEESHAEILGSRSKVTVEDLGSKGGIKVNGQKYRSETCILSQVSNTLQMGSFPPIFRSVYLMHPITWFPVVLSFSFTSNQLRANPFAHLRQSLEQLDIKLLSDFDVRFTTHVVSKKRNTPKGLQALINSRYIVNDGFIDAIVNSASPGTPVDGAAMSSLEQDFDANWPDPMHFLPPPGEEPVPRQPESFAPNSARAQLFDGYTFIFYERKQFDSLLAPITDGRGKALLNVVVAGETQIDDFVRYVKGVAGEKGLGEFEDGSEGKGVVVVKWMPNSQENVEWFADFFRSISLRLDHRLIDQKDFLDAILSNDASGLRRRLEFESPATSQIEQPRSSTEQQSMEVEPAEGNAPQSGGAINRRRGRGPVKSRFRGFAVSLADDDSPDEPPAPAMEINESTPVNTESSQGGLFVTQDEPEVAAPAYQPSQRSQRKRPASPLPEPEDIMDAVAPTAAQIKRRRIAAGEEPVPRDETPAPIDEPKKLNITQKPPPKIKKEVDVLEMARRHREEAEHRAKIEREELEAEPGDLDLAEIRRLHIEESMPLRQAPHVRTREQDIADGRWDPAWNGRKNFKRFRQRGAVQGRTVDKLIVALEEVKSKGFGIGDDYWLEDNISQPRPKRQDDRSKSRSQSQKNSTSNVSRRAQKHVENLQPVDSSEGEAVVMGNANDDDEDDDIIITSSSRTRSTRTSANTRQSQSRATQSTLDKTQSTRRTGKRPAEAPPAKEHPAKRAKALPLIPSDDDSDDDGLRFRFTKR</sequence>
<comment type="caution">
    <text evidence="1">The sequence shown here is derived from an EMBL/GenBank/DDBJ whole genome shotgun (WGS) entry which is preliminary data.</text>
</comment>
<protein>
    <submittedName>
        <fullName evidence="1">Uncharacterized protein</fullName>
    </submittedName>
</protein>
<keyword evidence="2" id="KW-1185">Reference proteome</keyword>
<evidence type="ECO:0000313" key="2">
    <source>
        <dbReference type="Proteomes" id="UP001143856"/>
    </source>
</evidence>
<accession>A0ACC1NMK3</accession>
<proteinExistence type="predicted"/>
<reference evidence="1" key="1">
    <citation type="submission" date="2022-10" db="EMBL/GenBank/DDBJ databases">
        <title>Genome Sequence of Xylaria curta.</title>
        <authorList>
            <person name="Buettner E."/>
        </authorList>
    </citation>
    <scope>NUCLEOTIDE SEQUENCE</scope>
    <source>
        <strain evidence="1">Babe10</strain>
    </source>
</reference>
<dbReference type="EMBL" id="JAPDGR010001674">
    <property type="protein sequence ID" value="KAJ2980502.1"/>
    <property type="molecule type" value="Genomic_DNA"/>
</dbReference>
<name>A0ACC1NMK3_9PEZI</name>
<dbReference type="Proteomes" id="UP001143856">
    <property type="component" value="Unassembled WGS sequence"/>
</dbReference>
<gene>
    <name evidence="1" type="ORF">NUW58_g6928</name>
</gene>